<comment type="caution">
    <text evidence="4">The sequence shown here is derived from an EMBL/GenBank/DDBJ whole genome shotgun (WGS) entry which is preliminary data.</text>
</comment>
<dbReference type="SUPFAM" id="SSF52540">
    <property type="entry name" value="P-loop containing nucleoside triphosphate hydrolases"/>
    <property type="match status" value="2"/>
</dbReference>
<sequence length="496" mass="52265">MGALTLRGITKRYGTVVACDAVDLDVERGEIHGLLGENGAGKSTLMRILLGLETRDAGTILRDGRPVTAGSPREAVALGIGMVHQHFSLVEPLTVWENVILGDTGRIRRSRACAEIHEMSQRYGLPVDPLATVASLSAGERQRVELIKCLRRDPAVLILDEPTSVLTRAESAELFAVLRRVVRSEGRAVVLISHKLAEITAATDRVTVLRHGRVVFRSATAATDVAELARQMVGREVADAAALGLIPAAPHVPEKAQGDPALRIRGLTAPGLTGIDLEVRPGEIAGLYGAEGNGQAQIGDVLCGLVTPDAGTVEVGGVPVDLRTPGALHTAGLGIVPEDRHRAAVVPAMSVAANLTMKDLGTRVWLDRRRLRRRARELAAEFGVVATSLDAPLSSLSGGNQQRVVLARELSGDPRVLVLAQPTQGLDVGAAEDLHERLRRCAHDGMAVLLISTEIEEVLGLADRVLVIASGRVAGELHAAEATPEQLGMLVGGGAG</sequence>
<accession>A0ABQ3XEU2</accession>
<dbReference type="Proteomes" id="UP000612282">
    <property type="component" value="Unassembled WGS sequence"/>
</dbReference>
<dbReference type="Gene3D" id="3.40.50.300">
    <property type="entry name" value="P-loop containing nucleotide triphosphate hydrolases"/>
    <property type="match status" value="2"/>
</dbReference>
<dbReference type="PANTHER" id="PTHR43790:SF4">
    <property type="entry name" value="GUANOSINE IMPORT ATP-BINDING PROTEIN NUPO"/>
    <property type="match status" value="1"/>
</dbReference>
<dbReference type="RefSeq" id="WP_203799147.1">
    <property type="nucleotide sequence ID" value="NZ_BAAAQE010000094.1"/>
</dbReference>
<dbReference type="PROSITE" id="PS50893">
    <property type="entry name" value="ABC_TRANSPORTER_2"/>
    <property type="match status" value="2"/>
</dbReference>
<dbReference type="PANTHER" id="PTHR43790">
    <property type="entry name" value="CARBOHYDRATE TRANSPORT ATP-BINDING PROTEIN MG119-RELATED"/>
    <property type="match status" value="1"/>
</dbReference>
<evidence type="ECO:0000313" key="5">
    <source>
        <dbReference type="Proteomes" id="UP000612282"/>
    </source>
</evidence>
<feature type="domain" description="ABC transporter" evidence="3">
    <location>
        <begin position="4"/>
        <end position="236"/>
    </location>
</feature>
<evidence type="ECO:0000256" key="2">
    <source>
        <dbReference type="ARBA" id="ARBA00022840"/>
    </source>
</evidence>
<feature type="domain" description="ABC transporter" evidence="3">
    <location>
        <begin position="256"/>
        <end position="495"/>
    </location>
</feature>
<dbReference type="CDD" id="cd03215">
    <property type="entry name" value="ABC_Carb_Monos_II"/>
    <property type="match status" value="1"/>
</dbReference>
<keyword evidence="5" id="KW-1185">Reference proteome</keyword>
<dbReference type="CDD" id="cd03216">
    <property type="entry name" value="ABC_Carb_Monos_I"/>
    <property type="match status" value="1"/>
</dbReference>
<keyword evidence="2" id="KW-0067">ATP-binding</keyword>
<dbReference type="InterPro" id="IPR050107">
    <property type="entry name" value="ABC_carbohydrate_import_ATPase"/>
</dbReference>
<evidence type="ECO:0000259" key="3">
    <source>
        <dbReference type="PROSITE" id="PS50893"/>
    </source>
</evidence>
<dbReference type="InterPro" id="IPR027417">
    <property type="entry name" value="P-loop_NTPase"/>
</dbReference>
<proteinExistence type="predicted"/>
<evidence type="ECO:0000313" key="4">
    <source>
        <dbReference type="EMBL" id="GID57019.1"/>
    </source>
</evidence>
<dbReference type="PROSITE" id="PS00211">
    <property type="entry name" value="ABC_TRANSPORTER_1"/>
    <property type="match status" value="2"/>
</dbReference>
<dbReference type="InterPro" id="IPR017871">
    <property type="entry name" value="ABC_transporter-like_CS"/>
</dbReference>
<gene>
    <name evidence="4" type="ORF">Aco03nite_054230</name>
</gene>
<dbReference type="SMART" id="SM00382">
    <property type="entry name" value="AAA"/>
    <property type="match status" value="1"/>
</dbReference>
<organism evidence="4 5">
    <name type="scientific">Actinoplanes couchii</name>
    <dbReference type="NCBI Taxonomy" id="403638"/>
    <lineage>
        <taxon>Bacteria</taxon>
        <taxon>Bacillati</taxon>
        <taxon>Actinomycetota</taxon>
        <taxon>Actinomycetes</taxon>
        <taxon>Micromonosporales</taxon>
        <taxon>Micromonosporaceae</taxon>
        <taxon>Actinoplanes</taxon>
    </lineage>
</organism>
<dbReference type="InterPro" id="IPR003593">
    <property type="entry name" value="AAA+_ATPase"/>
</dbReference>
<evidence type="ECO:0000256" key="1">
    <source>
        <dbReference type="ARBA" id="ARBA00022741"/>
    </source>
</evidence>
<keyword evidence="1" id="KW-0547">Nucleotide-binding</keyword>
<reference evidence="4 5" key="1">
    <citation type="submission" date="2021-01" db="EMBL/GenBank/DDBJ databases">
        <title>Whole genome shotgun sequence of Actinoplanes couchii NBRC 106145.</title>
        <authorList>
            <person name="Komaki H."/>
            <person name="Tamura T."/>
        </authorList>
    </citation>
    <scope>NUCLEOTIDE SEQUENCE [LARGE SCALE GENOMIC DNA]</scope>
    <source>
        <strain evidence="4 5">NBRC 106145</strain>
    </source>
</reference>
<name>A0ABQ3XEU2_9ACTN</name>
<protein>
    <submittedName>
        <fullName evidence="4">ABC transporter</fullName>
    </submittedName>
</protein>
<dbReference type="EMBL" id="BOMG01000064">
    <property type="protein sequence ID" value="GID57019.1"/>
    <property type="molecule type" value="Genomic_DNA"/>
</dbReference>
<dbReference type="InterPro" id="IPR003439">
    <property type="entry name" value="ABC_transporter-like_ATP-bd"/>
</dbReference>
<dbReference type="Pfam" id="PF00005">
    <property type="entry name" value="ABC_tran"/>
    <property type="match status" value="2"/>
</dbReference>